<gene>
    <name evidence="3" type="ORF">COY73_02985</name>
</gene>
<evidence type="ECO:0000256" key="1">
    <source>
        <dbReference type="SAM" id="Phobius"/>
    </source>
</evidence>
<evidence type="ECO:0000259" key="2">
    <source>
        <dbReference type="Pfam" id="PF08308"/>
    </source>
</evidence>
<proteinExistence type="predicted"/>
<keyword evidence="1" id="KW-1133">Transmembrane helix</keyword>
<dbReference type="InterPro" id="IPR013229">
    <property type="entry name" value="PEGA"/>
</dbReference>
<dbReference type="Pfam" id="PF08308">
    <property type="entry name" value="PEGA"/>
    <property type="match status" value="1"/>
</dbReference>
<evidence type="ECO:0000313" key="4">
    <source>
        <dbReference type="Proteomes" id="UP000230767"/>
    </source>
</evidence>
<accession>A0A2M7R5R7</accession>
<dbReference type="EMBL" id="PFLW01000071">
    <property type="protein sequence ID" value="PIY88765.1"/>
    <property type="molecule type" value="Genomic_DNA"/>
</dbReference>
<keyword evidence="1" id="KW-0812">Transmembrane</keyword>
<name>A0A2M7R5R7_9BACT</name>
<keyword evidence="1" id="KW-0472">Membrane</keyword>
<dbReference type="SUPFAM" id="SSF69322">
    <property type="entry name" value="Tricorn protease domain 2"/>
    <property type="match status" value="1"/>
</dbReference>
<feature type="domain" description="PEGA" evidence="2">
    <location>
        <begin position="52"/>
        <end position="110"/>
    </location>
</feature>
<evidence type="ECO:0000313" key="3">
    <source>
        <dbReference type="EMBL" id="PIY88765.1"/>
    </source>
</evidence>
<dbReference type="Proteomes" id="UP000230767">
    <property type="component" value="Unassembled WGS sequence"/>
</dbReference>
<feature type="transmembrane region" description="Helical" evidence="1">
    <location>
        <begin position="7"/>
        <end position="27"/>
    </location>
</feature>
<protein>
    <recommendedName>
        <fullName evidence="2">PEGA domain-containing protein</fullName>
    </recommendedName>
</protein>
<organism evidence="3 4">
    <name type="scientific">Candidatus Nealsonbacteria bacterium CG_4_10_14_0_8_um_filter_37_14</name>
    <dbReference type="NCBI Taxonomy" id="1974684"/>
    <lineage>
        <taxon>Bacteria</taxon>
        <taxon>Candidatus Nealsoniibacteriota</taxon>
    </lineage>
</organism>
<comment type="caution">
    <text evidence="3">The sequence shown here is derived from an EMBL/GenBank/DDBJ whole genome shotgun (WGS) entry which is preliminary data.</text>
</comment>
<reference evidence="4" key="1">
    <citation type="submission" date="2017-09" db="EMBL/GenBank/DDBJ databases">
        <title>Depth-based differentiation of microbial function through sediment-hosted aquifers and enrichment of novel symbionts in the deep terrestrial subsurface.</title>
        <authorList>
            <person name="Probst A.J."/>
            <person name="Ladd B."/>
            <person name="Jarett J.K."/>
            <person name="Geller-Mcgrath D.E."/>
            <person name="Sieber C.M.K."/>
            <person name="Emerson J.B."/>
            <person name="Anantharaman K."/>
            <person name="Thomas B.C."/>
            <person name="Malmstrom R."/>
            <person name="Stieglmeier M."/>
            <person name="Klingl A."/>
            <person name="Woyke T."/>
            <person name="Ryan C.M."/>
            <person name="Banfield J.F."/>
        </authorList>
    </citation>
    <scope>NUCLEOTIDE SEQUENCE [LARGE SCALE GENOMIC DNA]</scope>
</reference>
<dbReference type="AlphaFoldDB" id="A0A2M7R5R7"/>
<sequence length="451" mass="52260">MTKKKRTILFIVCAVLFILITPSVIFYSQGYRFDFETKKVVQTGGFYFKVFPRNAEIYLNGKLKTKTSVLTSSTLIKNLLPKTYEIQIKKEGYHSWQKSLEIYEKQVTEAKNIILFPENPKFETLTKNVNNFWFSPDGKKIAIYELNYPPLATTSPSRIDKEPSPEWTLKLYELEKNIKSHLIGAKDIYSGGVDLLNLEFSQDSKEIYLNVGMKEQEKNFVLELNKFPPVLIKKETTSPPEDVITSQTFDNKIYYLDDSGYVFKADSLPLSLQERVGVKINEKSFPIQQETNYKLKILPDDYVFLQEKEDLYLFNPSSKSFEKFFDGILDLKISPDLKKLAFFSKSEVWILFLKDNLEQPIKKAGERVFLTRLSEKIGNVFWLNSNYLIFSSGSKIKIAEIDDRDKINIVDLAEFKEIKDAGQPEIFFNQSDENLYVLSNEILYSSSPLLP</sequence>